<dbReference type="RefSeq" id="WP_134246667.1">
    <property type="nucleotide sequence ID" value="NZ_SNQI01000001.1"/>
</dbReference>
<feature type="transmembrane region" description="Helical" evidence="1">
    <location>
        <begin position="20"/>
        <end position="38"/>
    </location>
</feature>
<dbReference type="Proteomes" id="UP000298517">
    <property type="component" value="Unassembled WGS sequence"/>
</dbReference>
<keyword evidence="3" id="KW-1185">Reference proteome</keyword>
<reference evidence="2 3" key="1">
    <citation type="journal article" date="2011" name="J. Microbiol.">
        <title>Gramella jeungdoensis sp. nov., isolated from a solar saltern in Korea.</title>
        <authorList>
            <person name="Joung Y."/>
            <person name="Kim H."/>
            <person name="Jang T."/>
            <person name="Ahn T.S."/>
            <person name="Joh K."/>
        </authorList>
    </citation>
    <scope>NUCLEOTIDE SEQUENCE [LARGE SCALE GENOMIC DNA]</scope>
    <source>
        <strain evidence="2 3">KCTC 23123</strain>
    </source>
</reference>
<evidence type="ECO:0000313" key="2">
    <source>
        <dbReference type="EMBL" id="TEW76656.1"/>
    </source>
</evidence>
<gene>
    <name evidence="2" type="ORF">E2488_02070</name>
</gene>
<keyword evidence="1" id="KW-1133">Transmembrane helix</keyword>
<dbReference type="AlphaFoldDB" id="A0A4Y8AVT6"/>
<comment type="caution">
    <text evidence="2">The sequence shown here is derived from an EMBL/GenBank/DDBJ whole genome shotgun (WGS) entry which is preliminary data.</text>
</comment>
<evidence type="ECO:0000313" key="3">
    <source>
        <dbReference type="Proteomes" id="UP000298517"/>
    </source>
</evidence>
<name>A0A4Y8AVT6_9FLAO</name>
<proteinExistence type="predicted"/>
<organism evidence="2 3">
    <name type="scientific">Gramella jeungdoensis</name>
    <dbReference type="NCBI Taxonomy" id="708091"/>
    <lineage>
        <taxon>Bacteria</taxon>
        <taxon>Pseudomonadati</taxon>
        <taxon>Bacteroidota</taxon>
        <taxon>Flavobacteriia</taxon>
        <taxon>Flavobacteriales</taxon>
        <taxon>Flavobacteriaceae</taxon>
        <taxon>Christiangramia</taxon>
    </lineage>
</organism>
<protein>
    <submittedName>
        <fullName evidence="2">Uncharacterized protein</fullName>
    </submittedName>
</protein>
<sequence length="62" mass="7036">MTTLKIANFYNNNLEVFGNSKIAVIIIMPQGIVIPILVNTKDNEYDSRPFSTFEATTKWILS</sequence>
<keyword evidence="1" id="KW-0472">Membrane</keyword>
<dbReference type="EMBL" id="SNQI01000001">
    <property type="protein sequence ID" value="TEW76656.1"/>
    <property type="molecule type" value="Genomic_DNA"/>
</dbReference>
<evidence type="ECO:0000256" key="1">
    <source>
        <dbReference type="SAM" id="Phobius"/>
    </source>
</evidence>
<accession>A0A4Y8AVT6</accession>
<keyword evidence="1" id="KW-0812">Transmembrane</keyword>